<dbReference type="PROSITE" id="PS00217">
    <property type="entry name" value="SUGAR_TRANSPORT_2"/>
    <property type="match status" value="1"/>
</dbReference>
<dbReference type="PROSITE" id="PS50850">
    <property type="entry name" value="MFS"/>
    <property type="match status" value="1"/>
</dbReference>
<organism evidence="8 9">
    <name type="scientific">Raoultibacter timonensis</name>
    <dbReference type="NCBI Taxonomy" id="1907662"/>
    <lineage>
        <taxon>Bacteria</taxon>
        <taxon>Bacillati</taxon>
        <taxon>Actinomycetota</taxon>
        <taxon>Coriobacteriia</taxon>
        <taxon>Eggerthellales</taxon>
        <taxon>Eggerthellaceae</taxon>
        <taxon>Raoultibacter</taxon>
    </lineage>
</organism>
<feature type="transmembrane region" description="Helical" evidence="6">
    <location>
        <begin position="111"/>
        <end position="134"/>
    </location>
</feature>
<protein>
    <submittedName>
        <fullName evidence="8">MFS transporter</fullName>
    </submittedName>
</protein>
<evidence type="ECO:0000256" key="3">
    <source>
        <dbReference type="ARBA" id="ARBA00022692"/>
    </source>
</evidence>
<gene>
    <name evidence="8" type="ORF">CE91St30_07080</name>
</gene>
<name>A0ABM7WGM0_9ACTN</name>
<feature type="transmembrane region" description="Helical" evidence="6">
    <location>
        <begin position="294"/>
        <end position="315"/>
    </location>
</feature>
<feature type="transmembrane region" description="Helical" evidence="6">
    <location>
        <begin position="20"/>
        <end position="40"/>
    </location>
</feature>
<evidence type="ECO:0000256" key="6">
    <source>
        <dbReference type="SAM" id="Phobius"/>
    </source>
</evidence>
<feature type="transmembrane region" description="Helical" evidence="6">
    <location>
        <begin position="173"/>
        <end position="195"/>
    </location>
</feature>
<dbReference type="PROSITE" id="PS00216">
    <property type="entry name" value="SUGAR_TRANSPORT_1"/>
    <property type="match status" value="1"/>
</dbReference>
<keyword evidence="5 6" id="KW-0472">Membrane</keyword>
<dbReference type="Pfam" id="PF07690">
    <property type="entry name" value="MFS_1"/>
    <property type="match status" value="1"/>
</dbReference>
<dbReference type="SUPFAM" id="SSF103473">
    <property type="entry name" value="MFS general substrate transporter"/>
    <property type="match status" value="1"/>
</dbReference>
<sequence length="464" mass="50050">MDKVYVSDIIEKPGGMKFSVRILLFVGLAMVFDGFDYMIVSFTMPQITEEMQLGFIATGSLASFSLLGMLIGGFLSGYLADRFGRKHVMNVSIMIYALLTVPIFFVHTYDAFAVCRILSGIGVGAVIPLSVTIVSEYAPTKHRGVFVTMTKTFMMLGWVLAGLTAMYVVPNFGWRMCYLIGGFPFLYGILMHFIMPESVQWLLSKGRTTEALKIVNRINDTLDAPKEGGYTADEILIPEAEKGGQLRQVVSKKYLKVTVGIWLVAFTTCALSYGLTNWMPTILLQSGYSVSASYGYTTLMNLLGCAGAVVAGVAADRLGRIRSAYVAFFLAGLSVVFTAVFGFGGLMIVACIFMGFAINYAYMSPAPITIEAYPTEIRATGQACVTTVARIGGFITPMVIGGALASGSTFSTVLVVFLVPLCLAALFTKLLIKTETKGVAMEDLGTLPSDSLNGGNTSQEGERL</sequence>
<dbReference type="InterPro" id="IPR005829">
    <property type="entry name" value="Sugar_transporter_CS"/>
</dbReference>
<evidence type="ECO:0000256" key="5">
    <source>
        <dbReference type="ARBA" id="ARBA00023136"/>
    </source>
</evidence>
<dbReference type="RefSeq" id="WP_244411771.1">
    <property type="nucleotide sequence ID" value="NZ_AP025564.1"/>
</dbReference>
<dbReference type="InterPro" id="IPR011701">
    <property type="entry name" value="MFS"/>
</dbReference>
<feature type="transmembrane region" description="Helical" evidence="6">
    <location>
        <begin position="254"/>
        <end position="274"/>
    </location>
</feature>
<evidence type="ECO:0000256" key="4">
    <source>
        <dbReference type="ARBA" id="ARBA00022989"/>
    </source>
</evidence>
<evidence type="ECO:0000313" key="9">
    <source>
        <dbReference type="Proteomes" id="UP001320544"/>
    </source>
</evidence>
<proteinExistence type="predicted"/>
<feature type="transmembrane region" description="Helical" evidence="6">
    <location>
        <begin position="146"/>
        <end position="167"/>
    </location>
</feature>
<dbReference type="PANTHER" id="PTHR23511">
    <property type="entry name" value="SYNAPTIC VESICLE GLYCOPROTEIN 2"/>
    <property type="match status" value="1"/>
</dbReference>
<keyword evidence="9" id="KW-1185">Reference proteome</keyword>
<dbReference type="PANTHER" id="PTHR23511:SF34">
    <property type="entry name" value="SYNAPTIC VESICLE GLYCOPROTEIN 2"/>
    <property type="match status" value="1"/>
</dbReference>
<feature type="domain" description="Major facilitator superfamily (MFS) profile" evidence="7">
    <location>
        <begin position="22"/>
        <end position="437"/>
    </location>
</feature>
<reference evidence="8 9" key="1">
    <citation type="submission" date="2022-01" db="EMBL/GenBank/DDBJ databases">
        <title>Novel bile acid biosynthetic pathways are enriched in the microbiome of centenarians.</title>
        <authorList>
            <person name="Sato Y."/>
            <person name="Atarashi K."/>
            <person name="Plichta R.D."/>
            <person name="Arai Y."/>
            <person name="Sasajima S."/>
            <person name="Kearney M.S."/>
            <person name="Suda W."/>
            <person name="Takeshita K."/>
            <person name="Sasaki T."/>
            <person name="Okamoto S."/>
            <person name="Skelly N.A."/>
            <person name="Okamura Y."/>
            <person name="Vlamakis H."/>
            <person name="Li Y."/>
            <person name="Tanoue T."/>
            <person name="Takei H."/>
            <person name="Nittono H."/>
            <person name="Narushima S."/>
            <person name="Irie J."/>
            <person name="Itoh H."/>
            <person name="Moriya K."/>
            <person name="Sugiura Y."/>
            <person name="Suematsu M."/>
            <person name="Moritoki N."/>
            <person name="Shibata S."/>
            <person name="Littman R.D."/>
            <person name="Fischbach A.M."/>
            <person name="Uwamino Y."/>
            <person name="Inoue T."/>
            <person name="Honda A."/>
            <person name="Hattori M."/>
            <person name="Murai T."/>
            <person name="Xavier J.R."/>
            <person name="Hirose N."/>
            <person name="Honda K."/>
        </authorList>
    </citation>
    <scope>NUCLEOTIDE SEQUENCE [LARGE SCALE GENOMIC DNA]</scope>
    <source>
        <strain evidence="8 9">CE91-St30</strain>
    </source>
</reference>
<feature type="transmembrane region" description="Helical" evidence="6">
    <location>
        <begin position="87"/>
        <end position="105"/>
    </location>
</feature>
<keyword evidence="2" id="KW-0813">Transport</keyword>
<evidence type="ECO:0000256" key="2">
    <source>
        <dbReference type="ARBA" id="ARBA00022448"/>
    </source>
</evidence>
<keyword evidence="4 6" id="KW-1133">Transmembrane helix</keyword>
<keyword evidence="3 6" id="KW-0812">Transmembrane</keyword>
<evidence type="ECO:0000313" key="8">
    <source>
        <dbReference type="EMBL" id="BDE95375.1"/>
    </source>
</evidence>
<feature type="transmembrane region" description="Helical" evidence="6">
    <location>
        <begin position="327"/>
        <end position="358"/>
    </location>
</feature>
<comment type="subcellular location">
    <subcellularLocation>
        <location evidence="1">Cell membrane</location>
        <topology evidence="1">Multi-pass membrane protein</topology>
    </subcellularLocation>
</comment>
<feature type="transmembrane region" description="Helical" evidence="6">
    <location>
        <begin position="52"/>
        <end position="75"/>
    </location>
</feature>
<evidence type="ECO:0000259" key="7">
    <source>
        <dbReference type="PROSITE" id="PS50850"/>
    </source>
</evidence>
<dbReference type="EMBL" id="AP025564">
    <property type="protein sequence ID" value="BDE95375.1"/>
    <property type="molecule type" value="Genomic_DNA"/>
</dbReference>
<dbReference type="InterPro" id="IPR036259">
    <property type="entry name" value="MFS_trans_sf"/>
</dbReference>
<dbReference type="Proteomes" id="UP001320544">
    <property type="component" value="Chromosome"/>
</dbReference>
<evidence type="ECO:0000256" key="1">
    <source>
        <dbReference type="ARBA" id="ARBA00004651"/>
    </source>
</evidence>
<dbReference type="Gene3D" id="1.20.1250.20">
    <property type="entry name" value="MFS general substrate transporter like domains"/>
    <property type="match status" value="1"/>
</dbReference>
<accession>A0ABM7WGM0</accession>
<feature type="transmembrane region" description="Helical" evidence="6">
    <location>
        <begin position="410"/>
        <end position="432"/>
    </location>
</feature>
<dbReference type="InterPro" id="IPR020846">
    <property type="entry name" value="MFS_dom"/>
</dbReference>